<feature type="domain" description="HMA" evidence="1">
    <location>
        <begin position="2"/>
        <end position="68"/>
    </location>
</feature>
<comment type="caution">
    <text evidence="2">The sequence shown here is derived from an EMBL/GenBank/DDBJ whole genome shotgun (WGS) entry which is preliminary data.</text>
</comment>
<dbReference type="PROSITE" id="PS50846">
    <property type="entry name" value="HMA_2"/>
    <property type="match status" value="1"/>
</dbReference>
<gene>
    <name evidence="2" type="ORF">C8263_16160</name>
</gene>
<dbReference type="SUPFAM" id="SSF55008">
    <property type="entry name" value="HMA, heavy metal-associated domain"/>
    <property type="match status" value="1"/>
</dbReference>
<protein>
    <recommendedName>
        <fullName evidence="1">HMA domain-containing protein</fullName>
    </recommendedName>
</protein>
<name>A0A2T3W4S6_9DEIO</name>
<reference evidence="2 3" key="1">
    <citation type="submission" date="2018-03" db="EMBL/GenBank/DDBJ databases">
        <title>Draft genome of Deinococcus sp. OD32.</title>
        <authorList>
            <person name="Wang X.-P."/>
            <person name="Du Z.-J."/>
        </authorList>
    </citation>
    <scope>NUCLEOTIDE SEQUENCE [LARGE SCALE GENOMIC DNA]</scope>
    <source>
        <strain evidence="2 3">OD32</strain>
    </source>
</reference>
<dbReference type="InterPro" id="IPR036163">
    <property type="entry name" value="HMA_dom_sf"/>
</dbReference>
<proteinExistence type="predicted"/>
<dbReference type="EMBL" id="PYSV01000020">
    <property type="protein sequence ID" value="PTA66763.1"/>
    <property type="molecule type" value="Genomic_DNA"/>
</dbReference>
<evidence type="ECO:0000313" key="3">
    <source>
        <dbReference type="Proteomes" id="UP000240317"/>
    </source>
</evidence>
<sequence length="74" mass="8359">MDRIEFAVPDMSCTACVMTLEALEDDLPGVRRATADYRRQRLTVEYDRTQVTAGEIALAVQALGYQPLPWPPKF</sequence>
<dbReference type="InterPro" id="IPR006121">
    <property type="entry name" value="HMA_dom"/>
</dbReference>
<dbReference type="CDD" id="cd00371">
    <property type="entry name" value="HMA"/>
    <property type="match status" value="1"/>
</dbReference>
<keyword evidence="3" id="KW-1185">Reference proteome</keyword>
<accession>A0A2T3W4S6</accession>
<evidence type="ECO:0000259" key="1">
    <source>
        <dbReference type="PROSITE" id="PS50846"/>
    </source>
</evidence>
<dbReference type="RefSeq" id="WP_107139178.1">
    <property type="nucleotide sequence ID" value="NZ_PYSV01000020.1"/>
</dbReference>
<dbReference type="AlphaFoldDB" id="A0A2T3W4S6"/>
<dbReference type="Gene3D" id="3.30.70.100">
    <property type="match status" value="1"/>
</dbReference>
<organism evidence="2 3">
    <name type="scientific">Deinococcus arcticus</name>
    <dbReference type="NCBI Taxonomy" id="2136176"/>
    <lineage>
        <taxon>Bacteria</taxon>
        <taxon>Thermotogati</taxon>
        <taxon>Deinococcota</taxon>
        <taxon>Deinococci</taxon>
        <taxon>Deinococcales</taxon>
        <taxon>Deinococcaceae</taxon>
        <taxon>Deinococcus</taxon>
    </lineage>
</organism>
<dbReference type="OrthoDB" id="2721717at2"/>
<dbReference type="Pfam" id="PF00403">
    <property type="entry name" value="HMA"/>
    <property type="match status" value="1"/>
</dbReference>
<evidence type="ECO:0000313" key="2">
    <source>
        <dbReference type="EMBL" id="PTA66763.1"/>
    </source>
</evidence>
<dbReference type="GO" id="GO:0046872">
    <property type="term" value="F:metal ion binding"/>
    <property type="evidence" value="ECO:0007669"/>
    <property type="project" value="InterPro"/>
</dbReference>
<dbReference type="Proteomes" id="UP000240317">
    <property type="component" value="Unassembled WGS sequence"/>
</dbReference>